<feature type="domain" description="PAC" evidence="11">
    <location>
        <begin position="107"/>
        <end position="163"/>
    </location>
</feature>
<keyword evidence="5" id="KW-0547">Nucleotide-binding</keyword>
<protein>
    <recommendedName>
        <fullName evidence="2">histidine kinase</fullName>
        <ecNumber evidence="2">2.7.13.3</ecNumber>
    </recommendedName>
</protein>
<evidence type="ECO:0000256" key="7">
    <source>
        <dbReference type="ARBA" id="ARBA00022840"/>
    </source>
</evidence>
<dbReference type="InterPro" id="IPR004358">
    <property type="entry name" value="Sig_transdc_His_kin-like_C"/>
</dbReference>
<organism evidence="12 13">
    <name type="scientific">Roseisolibacter agri</name>
    <dbReference type="NCBI Taxonomy" id="2014610"/>
    <lineage>
        <taxon>Bacteria</taxon>
        <taxon>Pseudomonadati</taxon>
        <taxon>Gemmatimonadota</taxon>
        <taxon>Gemmatimonadia</taxon>
        <taxon>Gemmatimonadales</taxon>
        <taxon>Gemmatimonadaceae</taxon>
        <taxon>Roseisolibacter</taxon>
    </lineage>
</organism>
<dbReference type="SMART" id="SM00387">
    <property type="entry name" value="HATPase_c"/>
    <property type="match status" value="1"/>
</dbReference>
<feature type="domain" description="PAS" evidence="10">
    <location>
        <begin position="37"/>
        <end position="82"/>
    </location>
</feature>
<sequence>MGTHETAAHPIIDAEAAIVHHAADAARHAIRPGDGELALRMRLQFERMPLGCIVLDAAHRIVDWNPAAEAIFGHRREDVLGQDGPAVLLPRGAHPSLDAILHRLAAGDMAAHSVNENVTRDGRTIVCEWHNTPLRGADGAIVALLCMVQDITERVRAEEALRASERALAAELTAMARLQEVSTRLVGAEGGTPLLEEIIDAAITITGAERGLIQLLDADGAGLTMVASRGFDAGFRERFRHLRGVRAASTEAARTGERVVVEDVAESPLYTGTLARDVKLVAGVRAVQSTPLIARSGRLVGVLSTHYRQRGRPAEHHLRVVDLLARQAADWIERTQAEDAVRVSEERYRALVSQVREYAIFSTDARGVITTWNEGCHHVLGYARDDFVGLDLAALFTPEDRASGVPRTYRRRIGRGRAVQDERWMVADGGRRFFAMGAATALRDAAGRPLGASIVLRDVTRMKLAQDALAHRGERLERLVSERTDALQRATERLRASERMASLGTLAAGLGHDLGNLLLPLEARLQLLERAALPAELREQVVGIASCVEYLQRLSGGLRLLATDPGDTRLTEPTELGAWWKDISRLLKNVLPRDVAFEGTIPPTESWVSMGRAGLTQAVFNVVQNAADALRERGAGHVGVRVESGPRPSTVAIDVTDDGPGMTADVLHRCAEPYFSTKPRGLSTGLGLALVHGLVTAAGGELSITSTPGAGTAVRLVLPGAILPERRPP</sequence>
<dbReference type="SUPFAM" id="SSF55874">
    <property type="entry name" value="ATPase domain of HSP90 chaperone/DNA topoisomerase II/histidine kinase"/>
    <property type="match status" value="1"/>
</dbReference>
<keyword evidence="13" id="KW-1185">Reference proteome</keyword>
<feature type="domain" description="PAS" evidence="10">
    <location>
        <begin position="344"/>
        <end position="401"/>
    </location>
</feature>
<dbReference type="PROSITE" id="PS50112">
    <property type="entry name" value="PAS"/>
    <property type="match status" value="2"/>
</dbReference>
<dbReference type="GO" id="GO:0000155">
    <property type="term" value="F:phosphorelay sensor kinase activity"/>
    <property type="evidence" value="ECO:0007669"/>
    <property type="project" value="InterPro"/>
</dbReference>
<dbReference type="EMBL" id="BRXS01000005">
    <property type="protein sequence ID" value="GLC26985.1"/>
    <property type="molecule type" value="Genomic_DNA"/>
</dbReference>
<evidence type="ECO:0000256" key="6">
    <source>
        <dbReference type="ARBA" id="ARBA00022777"/>
    </source>
</evidence>
<dbReference type="Pfam" id="PF02518">
    <property type="entry name" value="HATPase_c"/>
    <property type="match status" value="1"/>
</dbReference>
<dbReference type="PANTHER" id="PTHR43065:SF10">
    <property type="entry name" value="PEROXIDE STRESS-ACTIVATED HISTIDINE KINASE MAK3"/>
    <property type="match status" value="1"/>
</dbReference>
<name>A0AA37QI88_9BACT</name>
<dbReference type="PANTHER" id="PTHR43065">
    <property type="entry name" value="SENSOR HISTIDINE KINASE"/>
    <property type="match status" value="1"/>
</dbReference>
<dbReference type="Proteomes" id="UP001161325">
    <property type="component" value="Unassembled WGS sequence"/>
</dbReference>
<dbReference type="InterPro" id="IPR003661">
    <property type="entry name" value="HisK_dim/P_dom"/>
</dbReference>
<evidence type="ECO:0000256" key="2">
    <source>
        <dbReference type="ARBA" id="ARBA00012438"/>
    </source>
</evidence>
<dbReference type="Gene3D" id="3.30.565.10">
    <property type="entry name" value="Histidine kinase-like ATPase, C-terminal domain"/>
    <property type="match status" value="1"/>
</dbReference>
<dbReference type="InterPro" id="IPR000700">
    <property type="entry name" value="PAS-assoc_C"/>
</dbReference>
<dbReference type="GO" id="GO:0005524">
    <property type="term" value="F:ATP binding"/>
    <property type="evidence" value="ECO:0007669"/>
    <property type="project" value="UniProtKB-KW"/>
</dbReference>
<dbReference type="PROSITE" id="PS50113">
    <property type="entry name" value="PAC"/>
    <property type="match status" value="2"/>
</dbReference>
<dbReference type="InterPro" id="IPR000014">
    <property type="entry name" value="PAS"/>
</dbReference>
<dbReference type="Pfam" id="PF13426">
    <property type="entry name" value="PAS_9"/>
    <property type="match status" value="1"/>
</dbReference>
<dbReference type="SUPFAM" id="SSF47384">
    <property type="entry name" value="Homodimeric domain of signal transducing histidine kinase"/>
    <property type="match status" value="1"/>
</dbReference>
<dbReference type="InterPro" id="IPR036890">
    <property type="entry name" value="HATPase_C_sf"/>
</dbReference>
<reference evidence="12" key="1">
    <citation type="submission" date="2022-08" db="EMBL/GenBank/DDBJ databases">
        <title>Draft genome sequencing of Roseisolibacter agri AW1220.</title>
        <authorList>
            <person name="Tobiishi Y."/>
            <person name="Tonouchi A."/>
        </authorList>
    </citation>
    <scope>NUCLEOTIDE SEQUENCE</scope>
    <source>
        <strain evidence="12">AW1220</strain>
    </source>
</reference>
<evidence type="ECO:0000259" key="10">
    <source>
        <dbReference type="PROSITE" id="PS50112"/>
    </source>
</evidence>
<dbReference type="InterPro" id="IPR003594">
    <property type="entry name" value="HATPase_dom"/>
</dbReference>
<dbReference type="CDD" id="cd00130">
    <property type="entry name" value="PAS"/>
    <property type="match status" value="2"/>
</dbReference>
<evidence type="ECO:0000256" key="8">
    <source>
        <dbReference type="ARBA" id="ARBA00023012"/>
    </source>
</evidence>
<dbReference type="Gene3D" id="1.10.287.130">
    <property type="match status" value="1"/>
</dbReference>
<dbReference type="InterPro" id="IPR013656">
    <property type="entry name" value="PAS_4"/>
</dbReference>
<accession>A0AA37QI88</accession>
<keyword evidence="6" id="KW-0418">Kinase</keyword>
<feature type="domain" description="PAC" evidence="11">
    <location>
        <begin position="419"/>
        <end position="471"/>
    </location>
</feature>
<evidence type="ECO:0000313" key="12">
    <source>
        <dbReference type="EMBL" id="GLC26985.1"/>
    </source>
</evidence>
<dbReference type="SMART" id="SM00388">
    <property type="entry name" value="HisKA"/>
    <property type="match status" value="1"/>
</dbReference>
<dbReference type="SMART" id="SM00086">
    <property type="entry name" value="PAC"/>
    <property type="match status" value="2"/>
</dbReference>
<dbReference type="PRINTS" id="PR00344">
    <property type="entry name" value="BCTRLSENSOR"/>
</dbReference>
<dbReference type="NCBIfam" id="TIGR00229">
    <property type="entry name" value="sensory_box"/>
    <property type="match status" value="2"/>
</dbReference>
<dbReference type="AlphaFoldDB" id="A0AA37QI88"/>
<dbReference type="SMART" id="SM00091">
    <property type="entry name" value="PAS"/>
    <property type="match status" value="2"/>
</dbReference>
<dbReference type="SUPFAM" id="SSF55785">
    <property type="entry name" value="PYP-like sensor domain (PAS domain)"/>
    <property type="match status" value="2"/>
</dbReference>
<evidence type="ECO:0000256" key="1">
    <source>
        <dbReference type="ARBA" id="ARBA00000085"/>
    </source>
</evidence>
<dbReference type="SMART" id="SM00065">
    <property type="entry name" value="GAF"/>
    <property type="match status" value="1"/>
</dbReference>
<evidence type="ECO:0000313" key="13">
    <source>
        <dbReference type="Proteomes" id="UP001161325"/>
    </source>
</evidence>
<keyword evidence="7" id="KW-0067">ATP-binding</keyword>
<gene>
    <name evidence="12" type="ORF">rosag_34980</name>
</gene>
<keyword evidence="3" id="KW-0597">Phosphoprotein</keyword>
<evidence type="ECO:0000259" key="11">
    <source>
        <dbReference type="PROSITE" id="PS50113"/>
    </source>
</evidence>
<dbReference type="InterPro" id="IPR036097">
    <property type="entry name" value="HisK_dim/P_sf"/>
</dbReference>
<evidence type="ECO:0000259" key="9">
    <source>
        <dbReference type="PROSITE" id="PS50109"/>
    </source>
</evidence>
<dbReference type="InterPro" id="IPR003018">
    <property type="entry name" value="GAF"/>
</dbReference>
<keyword evidence="8" id="KW-0902">Two-component regulatory system</keyword>
<dbReference type="Pfam" id="PF13185">
    <property type="entry name" value="GAF_2"/>
    <property type="match status" value="1"/>
</dbReference>
<dbReference type="InterPro" id="IPR001610">
    <property type="entry name" value="PAC"/>
</dbReference>
<dbReference type="InterPro" id="IPR029016">
    <property type="entry name" value="GAF-like_dom_sf"/>
</dbReference>
<feature type="domain" description="Histidine kinase" evidence="9">
    <location>
        <begin position="509"/>
        <end position="722"/>
    </location>
</feature>
<evidence type="ECO:0000256" key="3">
    <source>
        <dbReference type="ARBA" id="ARBA00022553"/>
    </source>
</evidence>
<dbReference type="SUPFAM" id="SSF55781">
    <property type="entry name" value="GAF domain-like"/>
    <property type="match status" value="1"/>
</dbReference>
<dbReference type="Gene3D" id="3.30.450.20">
    <property type="entry name" value="PAS domain"/>
    <property type="match status" value="2"/>
</dbReference>
<keyword evidence="4" id="KW-0808">Transferase</keyword>
<evidence type="ECO:0000256" key="4">
    <source>
        <dbReference type="ARBA" id="ARBA00022679"/>
    </source>
</evidence>
<dbReference type="EC" id="2.7.13.3" evidence="2"/>
<dbReference type="InterPro" id="IPR035965">
    <property type="entry name" value="PAS-like_dom_sf"/>
</dbReference>
<evidence type="ECO:0000256" key="5">
    <source>
        <dbReference type="ARBA" id="ARBA00022741"/>
    </source>
</evidence>
<dbReference type="PROSITE" id="PS50109">
    <property type="entry name" value="HIS_KIN"/>
    <property type="match status" value="1"/>
</dbReference>
<dbReference type="InterPro" id="IPR005467">
    <property type="entry name" value="His_kinase_dom"/>
</dbReference>
<comment type="catalytic activity">
    <reaction evidence="1">
        <text>ATP + protein L-histidine = ADP + protein N-phospho-L-histidine.</text>
        <dbReference type="EC" id="2.7.13.3"/>
    </reaction>
</comment>
<dbReference type="Pfam" id="PF08448">
    <property type="entry name" value="PAS_4"/>
    <property type="match status" value="1"/>
</dbReference>
<dbReference type="Gene3D" id="3.30.450.40">
    <property type="match status" value="1"/>
</dbReference>
<proteinExistence type="predicted"/>
<comment type="caution">
    <text evidence="12">The sequence shown here is derived from an EMBL/GenBank/DDBJ whole genome shotgun (WGS) entry which is preliminary data.</text>
</comment>